<reference evidence="1 2" key="1">
    <citation type="submission" date="2014-05" db="EMBL/GenBank/DDBJ databases">
        <title>Complete genome sequence of the Streptomyces mutabilis TRM45540.</title>
        <authorList>
            <person name="Luo X."/>
            <person name="Zhang L."/>
        </authorList>
    </citation>
    <scope>NUCLEOTIDE SEQUENCE [LARGE SCALE GENOMIC DNA]</scope>
    <source>
        <strain evidence="1 2">TRM45540</strain>
    </source>
</reference>
<proteinExistence type="predicted"/>
<protein>
    <submittedName>
        <fullName evidence="1">Uncharacterized protein</fullName>
    </submittedName>
</protein>
<dbReference type="Proteomes" id="UP000029095">
    <property type="component" value="Unassembled WGS sequence"/>
</dbReference>
<accession>A0A086MRB2</accession>
<comment type="caution">
    <text evidence="1">The sequence shown here is derived from an EMBL/GenBank/DDBJ whole genome shotgun (WGS) entry which is preliminary data.</text>
</comment>
<organism evidence="1 2">
    <name type="scientific">Streptomyces mutabilis</name>
    <dbReference type="NCBI Taxonomy" id="67332"/>
    <lineage>
        <taxon>Bacteria</taxon>
        <taxon>Bacillati</taxon>
        <taxon>Actinomycetota</taxon>
        <taxon>Actinomycetes</taxon>
        <taxon>Kitasatosporales</taxon>
        <taxon>Streptomycetaceae</taxon>
        <taxon>Streptomyces</taxon>
    </lineage>
</organism>
<dbReference type="HOGENOM" id="CLU_1712283_0_0_11"/>
<dbReference type="AlphaFoldDB" id="A0A086MRB2"/>
<evidence type="ECO:0000313" key="2">
    <source>
        <dbReference type="Proteomes" id="UP000029095"/>
    </source>
</evidence>
<gene>
    <name evidence="1" type="ORF">FM21_34695</name>
</gene>
<sequence>MTWSVSVYRHSGDDEVHEYTSHRLHSPALVREHVSLARERPWVSRIALTEYIREVTRRRIAESDLPGDGPPVAPLAPAGGIVAARFYEIEGSRVGGLSSADDVRDHLQALRRKSGGAAGVAETADSAGLSLWEVTVVDFARPTNEDALPHPPE</sequence>
<name>A0A086MRB2_9ACTN</name>
<evidence type="ECO:0000313" key="1">
    <source>
        <dbReference type="EMBL" id="KFG71430.1"/>
    </source>
</evidence>
<keyword evidence="2" id="KW-1185">Reference proteome</keyword>
<dbReference type="EMBL" id="JNFQ01000007">
    <property type="protein sequence ID" value="KFG71430.1"/>
    <property type="molecule type" value="Genomic_DNA"/>
</dbReference>